<dbReference type="SUPFAM" id="SSF57716">
    <property type="entry name" value="Glucocorticoid receptor-like (DNA-binding domain)"/>
    <property type="match status" value="2"/>
</dbReference>
<reference evidence="37" key="3">
    <citation type="submission" date="2019-12" db="UniProtKB">
        <authorList>
            <consortium name="WormBaseParasite"/>
        </authorList>
    </citation>
    <scope>IDENTIFICATION</scope>
</reference>
<evidence type="ECO:0000256" key="12">
    <source>
        <dbReference type="ARBA" id="ARBA00022723"/>
    </source>
</evidence>
<keyword evidence="21" id="KW-0804">Transcription</keyword>
<keyword evidence="22 30" id="KW-0539">Nucleus</keyword>
<comment type="catalytic activity">
    <reaction evidence="29">
        <text>L-seryl-[protein] + NAD(+) = O-(ADP-D-ribosyl)-L-seryl-[protein] + nicotinamide + H(+)</text>
        <dbReference type="Rhea" id="RHEA:58232"/>
        <dbReference type="Rhea" id="RHEA-COMP:9863"/>
        <dbReference type="Rhea" id="RHEA-COMP:15091"/>
        <dbReference type="ChEBI" id="CHEBI:15378"/>
        <dbReference type="ChEBI" id="CHEBI:17154"/>
        <dbReference type="ChEBI" id="CHEBI:29999"/>
        <dbReference type="ChEBI" id="CHEBI:57540"/>
        <dbReference type="ChEBI" id="CHEBI:142556"/>
    </reaction>
    <physiologicalReaction direction="left-to-right" evidence="29">
        <dbReference type="Rhea" id="RHEA:58233"/>
    </physiologicalReaction>
</comment>
<keyword evidence="16 30" id="KW-0862">Zinc</keyword>
<evidence type="ECO:0000256" key="25">
    <source>
        <dbReference type="ARBA" id="ARBA00024347"/>
    </source>
</evidence>
<keyword evidence="9 30" id="KW-0328">Glycosyltransferase</keyword>
<evidence type="ECO:0000256" key="17">
    <source>
        <dbReference type="ARBA" id="ARBA00022859"/>
    </source>
</evidence>
<dbReference type="FunFam" id="3.90.228.10:FF:000002">
    <property type="entry name" value="Poly [ADP-ribose] polymerase"/>
    <property type="match status" value="1"/>
</dbReference>
<dbReference type="Pfam" id="PF05406">
    <property type="entry name" value="WGR"/>
    <property type="match status" value="1"/>
</dbReference>
<dbReference type="GO" id="GO:0016779">
    <property type="term" value="F:nucleotidyltransferase activity"/>
    <property type="evidence" value="ECO:0007669"/>
    <property type="project" value="UniProtKB-KW"/>
</dbReference>
<dbReference type="GO" id="GO:0005730">
    <property type="term" value="C:nucleolus"/>
    <property type="evidence" value="ECO:0007669"/>
    <property type="project" value="UniProtKB-SubCell"/>
</dbReference>
<keyword evidence="6" id="KW-1017">Isopeptide bond</keyword>
<dbReference type="InterPro" id="IPR008893">
    <property type="entry name" value="WGR_domain"/>
</dbReference>
<feature type="domain" description="PARP-type" evidence="32">
    <location>
        <begin position="6"/>
        <end position="88"/>
    </location>
</feature>
<reference evidence="36" key="1">
    <citation type="submission" date="2013-11" db="EMBL/GenBank/DDBJ databases">
        <authorList>
            <person name="Aslett M."/>
        </authorList>
    </citation>
    <scope>NUCLEOTIDE SEQUENCE [LARGE SCALE GENOMIC DNA]</scope>
    <source>
        <strain evidence="36">Edinburgh</strain>
    </source>
</reference>
<keyword evidence="20 30" id="KW-0238">DNA-binding</keyword>
<dbReference type="WBParaSite" id="TMUE_3000011000.2">
    <property type="protein sequence ID" value="TMUE_3000011000.2"/>
    <property type="gene ID" value="WBGene00285010"/>
</dbReference>
<keyword evidence="36" id="KW-1185">Reference proteome</keyword>
<dbReference type="Pfam" id="PF00644">
    <property type="entry name" value="PARP"/>
    <property type="match status" value="1"/>
</dbReference>
<dbReference type="Pfam" id="PF21728">
    <property type="entry name" value="PADR1_N"/>
    <property type="match status" value="1"/>
</dbReference>
<dbReference type="Gene3D" id="3.30.1740.10">
    <property type="entry name" value="Zinc finger, PARP-type"/>
    <property type="match status" value="2"/>
</dbReference>
<dbReference type="SUPFAM" id="SSF47587">
    <property type="entry name" value="Domain of poly(ADP-ribose) polymerase"/>
    <property type="match status" value="1"/>
</dbReference>
<keyword evidence="14" id="KW-0013">ADP-ribosylation</keyword>
<feature type="domain" description="PARP-type" evidence="32">
    <location>
        <begin position="122"/>
        <end position="192"/>
    </location>
</feature>
<feature type="domain" description="WGR" evidence="35">
    <location>
        <begin position="499"/>
        <end position="597"/>
    </location>
</feature>
<comment type="subcellular location">
    <subcellularLocation>
        <location evidence="1">Chromosome</location>
    </subcellularLocation>
    <subcellularLocation>
        <location evidence="2">Cytoplasm</location>
        <location evidence="2">Cytosol</location>
    </subcellularLocation>
    <subcellularLocation>
        <location evidence="3">Nucleus</location>
        <location evidence="3">Nucleolus</location>
    </subcellularLocation>
</comment>
<keyword evidence="17" id="KW-0391">Immunity</keyword>
<evidence type="ECO:0000256" key="21">
    <source>
        <dbReference type="ARBA" id="ARBA00023163"/>
    </source>
</evidence>
<dbReference type="Gene3D" id="1.10.20.130">
    <property type="match status" value="1"/>
</dbReference>
<dbReference type="InterPro" id="IPR036957">
    <property type="entry name" value="Znf_PARP_sf"/>
</dbReference>
<dbReference type="InterPro" id="IPR012317">
    <property type="entry name" value="Poly(ADP-ribose)pol_cat_dom"/>
</dbReference>
<keyword evidence="18" id="KW-0805">Transcription regulation</keyword>
<dbReference type="GO" id="GO:0045087">
    <property type="term" value="P:innate immune response"/>
    <property type="evidence" value="ECO:0007669"/>
    <property type="project" value="UniProtKB-KW"/>
</dbReference>
<keyword evidence="11" id="KW-0548">Nucleotidyltransferase</keyword>
<accession>A0A5S6QUU3</accession>
<comment type="catalytic activity">
    <reaction evidence="24">
        <text>L-aspartyl-[protein] + NAD(+) = 4-O-(ADP-D-ribosyl)-L-aspartyl-[protein] + nicotinamide</text>
        <dbReference type="Rhea" id="RHEA:54424"/>
        <dbReference type="Rhea" id="RHEA-COMP:9867"/>
        <dbReference type="Rhea" id="RHEA-COMP:13832"/>
        <dbReference type="ChEBI" id="CHEBI:17154"/>
        <dbReference type="ChEBI" id="CHEBI:29961"/>
        <dbReference type="ChEBI" id="CHEBI:57540"/>
        <dbReference type="ChEBI" id="CHEBI:138102"/>
    </reaction>
    <physiologicalReaction direction="left-to-right" evidence="24">
        <dbReference type="Rhea" id="RHEA:54425"/>
    </physiologicalReaction>
</comment>
<keyword evidence="13" id="KW-0677">Repeat</keyword>
<dbReference type="GO" id="GO:0070212">
    <property type="term" value="P:protein poly-ADP-ribosylation"/>
    <property type="evidence" value="ECO:0007669"/>
    <property type="project" value="TreeGrafter"/>
</dbReference>
<dbReference type="SMART" id="SM00773">
    <property type="entry name" value="WGR"/>
    <property type="match status" value="1"/>
</dbReference>
<dbReference type="Pfam" id="PF02877">
    <property type="entry name" value="PARP_reg"/>
    <property type="match status" value="1"/>
</dbReference>
<keyword evidence="19 30" id="KW-0520">NAD</keyword>
<dbReference type="PIRSF" id="PIRSF000489">
    <property type="entry name" value="NAD_ADPRT"/>
    <property type="match status" value="1"/>
</dbReference>
<keyword evidence="12 30" id="KW-0479">Metal-binding</keyword>
<dbReference type="Pfam" id="PF08063">
    <property type="entry name" value="Zn_ribbon_PADR1"/>
    <property type="match status" value="1"/>
</dbReference>
<dbReference type="InterPro" id="IPR050800">
    <property type="entry name" value="ARTD/PARP"/>
</dbReference>
<dbReference type="SUPFAM" id="SSF56399">
    <property type="entry name" value="ADP-ribosylation"/>
    <property type="match status" value="1"/>
</dbReference>
<dbReference type="AlphaFoldDB" id="A0A5S6QUU3"/>
<dbReference type="InterPro" id="IPR036930">
    <property type="entry name" value="WGR_dom_sf"/>
</dbReference>
<evidence type="ECO:0000256" key="15">
    <source>
        <dbReference type="ARBA" id="ARBA00022771"/>
    </source>
</evidence>
<evidence type="ECO:0000256" key="11">
    <source>
        <dbReference type="ARBA" id="ARBA00022695"/>
    </source>
</evidence>
<dbReference type="GO" id="GO:1990404">
    <property type="term" value="F:NAD+-protein mono-ADP-ribosyltransferase activity"/>
    <property type="evidence" value="ECO:0007669"/>
    <property type="project" value="TreeGrafter"/>
</dbReference>
<evidence type="ECO:0000256" key="29">
    <source>
        <dbReference type="ARBA" id="ARBA00048575"/>
    </source>
</evidence>
<proteinExistence type="inferred from homology"/>
<feature type="domain" description="PARP catalytic" evidence="33">
    <location>
        <begin position="747"/>
        <end position="970"/>
    </location>
</feature>
<dbReference type="InterPro" id="IPR012982">
    <property type="entry name" value="PARP1-like_PADR1_Zn_ribbon"/>
</dbReference>
<keyword evidence="7" id="KW-0021">Allosteric enzyme</keyword>
<evidence type="ECO:0000256" key="23">
    <source>
        <dbReference type="ARBA" id="ARBA00024159"/>
    </source>
</evidence>
<evidence type="ECO:0000256" key="30">
    <source>
        <dbReference type="PIRNR" id="PIRNR000489"/>
    </source>
</evidence>
<evidence type="ECO:0000256" key="9">
    <source>
        <dbReference type="ARBA" id="ARBA00022676"/>
    </source>
</evidence>
<dbReference type="EC" id="2.4.2.30" evidence="30"/>
<keyword evidence="4" id="KW-0158">Chromosome</keyword>
<keyword evidence="10 30" id="KW-0808">Transferase</keyword>
<sequence length="970" mass="109927">MGDRPFVAEYAKSSRSSCKACREVIEKESLRLGIMIQSTRFDGRIPLWHHFSCFWSRAAVKTESDIKGFDELRWADQEKVRQTITQQKRSNPLAAKEGNSVKSKTTLPDISAVSVCWGVRAAKCALCASACAKGDLRIVLKLGKQNKNHHLQCFADCYFSLVNESNVESISGFEHLSDEARSDFKKYFISNKRKTNSDSESSPQEVKKVKRTSCRTEEWKLLKIQSEEMWKVRDSLKNNLTKGDLVRILEMNNQEVPSGMSKLLDRLVDCIMFGVLKPCQQCSGGQLVYSSTFNAYVCIGSVSGWTRCTFTTRDPGRSPLVIPEGEQFSFLTATHSLFTFKRKRIFPTDRLPSSNTLKGLTVYVEEGNSAVEAALEAMGARVSQALDDSIMLAVLNVLTLREDYRLTCILAKLRILTVSTDFVDALKTMHLSAAISATSIGDWEVDNIETKREKLASKPKGQRKRDYSEDRFYESVPKKTTLLLKRGGAVEPDSGLTEVAHIHQDQDGTAYNAVLQAVDVQNGQNSYYKIQLLKHDAKEKYWLFRSWGRVGTTIGDKILEKHSDELSAICSFSKIYASKTGNKWEDRDSFVKYPSKFVPVEINYETDALPKPATRSDLPSDLPKETQQLLMDIYNVAKMRNTMAEFNLDQEKMPLGRLSEKQIECAFRTLSELEKVLNGTDDPATRASKIADCTTRFYALVPHSFGIRKPPLLDSITALKKKIEMLEDLREIDFVFHLLSSNLHDQDPLEVYYERLNADIKPMDTTNSDFEMIRRYVANTHAPSHAKYKLTVEQVFEIDRRNEQMRYKPFKKLPNRMLLWHGSRQTNYAGILCQGLRIAPPEAPASGYMFGKGIYFADMVTKSANYCYPTRDDPYGYLLLCEVALGNILELKKAKCIEKLPSGKHSVKGIGASMPNPVEQETTNEGVVIPLGKPVPSKVKDTTLMYNEYIVYDVAQLNIKYLVKLKFKFR</sequence>
<dbReference type="SMART" id="SM01335">
    <property type="entry name" value="PADR1"/>
    <property type="match status" value="1"/>
</dbReference>
<evidence type="ECO:0000256" key="2">
    <source>
        <dbReference type="ARBA" id="ARBA00004514"/>
    </source>
</evidence>
<keyword evidence="8" id="KW-0399">Innate immunity</keyword>
<dbReference type="InterPro" id="IPR038650">
    <property type="entry name" value="PADR1_C_dom_sf"/>
</dbReference>
<evidence type="ECO:0000259" key="35">
    <source>
        <dbReference type="PROSITE" id="PS51977"/>
    </source>
</evidence>
<keyword evidence="15" id="KW-0863">Zinc-finger</keyword>
<dbReference type="InterPro" id="IPR004102">
    <property type="entry name" value="Poly(ADP-ribose)pol_reg_dom"/>
</dbReference>
<comment type="catalytic activity">
    <reaction evidence="28">
        <text>L-tyrosyl-[protein] + NAD(+) = O-(ADP-D-ribosyl)-L-tyrosyl-[protein] + nicotinamide + H(+)</text>
        <dbReference type="Rhea" id="RHEA:58236"/>
        <dbReference type="Rhea" id="RHEA-COMP:10136"/>
        <dbReference type="Rhea" id="RHEA-COMP:15092"/>
        <dbReference type="ChEBI" id="CHEBI:15378"/>
        <dbReference type="ChEBI" id="CHEBI:17154"/>
        <dbReference type="ChEBI" id="CHEBI:46858"/>
        <dbReference type="ChEBI" id="CHEBI:57540"/>
        <dbReference type="ChEBI" id="CHEBI:142557"/>
    </reaction>
    <physiologicalReaction direction="left-to-right" evidence="28">
        <dbReference type="Rhea" id="RHEA:58237"/>
    </physiologicalReaction>
</comment>
<dbReference type="InterPro" id="IPR008288">
    <property type="entry name" value="PARP"/>
</dbReference>
<dbReference type="GO" id="GO:0008270">
    <property type="term" value="F:zinc ion binding"/>
    <property type="evidence" value="ECO:0007669"/>
    <property type="project" value="UniProtKB-KW"/>
</dbReference>
<comment type="catalytic activity">
    <reaction evidence="27">
        <text>L-histidyl-[protein] + NAD(+) = N(tele)-(ADP-D-ribosyl)-L-histidyl-[protein] + nicotinamide + H(+)</text>
        <dbReference type="Rhea" id="RHEA:72071"/>
        <dbReference type="Rhea" id="RHEA-COMP:9745"/>
        <dbReference type="Rhea" id="RHEA-COMP:18085"/>
        <dbReference type="ChEBI" id="CHEBI:15378"/>
        <dbReference type="ChEBI" id="CHEBI:17154"/>
        <dbReference type="ChEBI" id="CHEBI:29979"/>
        <dbReference type="ChEBI" id="CHEBI:57540"/>
        <dbReference type="ChEBI" id="CHEBI:191398"/>
    </reaction>
    <physiologicalReaction direction="left-to-right" evidence="27">
        <dbReference type="Rhea" id="RHEA:72072"/>
    </physiologicalReaction>
</comment>
<evidence type="ECO:0000256" key="7">
    <source>
        <dbReference type="ARBA" id="ARBA00022533"/>
    </source>
</evidence>
<evidence type="ECO:0000256" key="13">
    <source>
        <dbReference type="ARBA" id="ARBA00022737"/>
    </source>
</evidence>
<dbReference type="FunFam" id="1.20.142.10:FF:000002">
    <property type="entry name" value="Poly [ADP-ribose] polymerase"/>
    <property type="match status" value="1"/>
</dbReference>
<dbReference type="InterPro" id="IPR036616">
    <property type="entry name" value="Poly(ADP-ribose)pol_reg_dom_sf"/>
</dbReference>
<evidence type="ECO:0000256" key="22">
    <source>
        <dbReference type="ARBA" id="ARBA00023242"/>
    </source>
</evidence>
<name>A0A5S6QUU3_TRIMR</name>
<comment type="catalytic activity">
    <reaction evidence="23">
        <text>L-glutamyl-[protein] + NAD(+) = 5-O-(ADP-D-ribosyl)-L-glutamyl-[protein] + nicotinamide</text>
        <dbReference type="Rhea" id="RHEA:58224"/>
        <dbReference type="Rhea" id="RHEA-COMP:10208"/>
        <dbReference type="Rhea" id="RHEA-COMP:15089"/>
        <dbReference type="ChEBI" id="CHEBI:17154"/>
        <dbReference type="ChEBI" id="CHEBI:29973"/>
        <dbReference type="ChEBI" id="CHEBI:57540"/>
        <dbReference type="ChEBI" id="CHEBI:142540"/>
    </reaction>
    <physiologicalReaction direction="left-to-right" evidence="23">
        <dbReference type="Rhea" id="RHEA:58225"/>
    </physiologicalReaction>
</comment>
<evidence type="ECO:0000256" key="27">
    <source>
        <dbReference type="ARBA" id="ARBA00048241"/>
    </source>
</evidence>
<dbReference type="Gene3D" id="3.90.228.10">
    <property type="match status" value="1"/>
</dbReference>
<evidence type="ECO:0000313" key="36">
    <source>
        <dbReference type="Proteomes" id="UP000046395"/>
    </source>
</evidence>
<dbReference type="PANTHER" id="PTHR10459">
    <property type="entry name" value="DNA LIGASE"/>
    <property type="match status" value="1"/>
</dbReference>
<comment type="similarity">
    <text evidence="25">Belongs to the ARTD/PARP family.</text>
</comment>
<evidence type="ECO:0000256" key="6">
    <source>
        <dbReference type="ARBA" id="ARBA00022499"/>
    </source>
</evidence>
<evidence type="ECO:0000256" key="18">
    <source>
        <dbReference type="ARBA" id="ARBA00023015"/>
    </source>
</evidence>
<dbReference type="Proteomes" id="UP000046395">
    <property type="component" value="Unassembled WGS sequence"/>
</dbReference>
<dbReference type="Gene3D" id="1.20.142.10">
    <property type="entry name" value="Poly(ADP-ribose) polymerase, regulatory domain"/>
    <property type="match status" value="1"/>
</dbReference>
<evidence type="ECO:0000256" key="8">
    <source>
        <dbReference type="ARBA" id="ARBA00022588"/>
    </source>
</evidence>
<dbReference type="PROSITE" id="PS00347">
    <property type="entry name" value="ZF_PARP_1"/>
    <property type="match status" value="1"/>
</dbReference>
<keyword evidence="5" id="KW-0963">Cytoplasm</keyword>
<evidence type="ECO:0000256" key="4">
    <source>
        <dbReference type="ARBA" id="ARBA00022454"/>
    </source>
</evidence>
<evidence type="ECO:0000259" key="34">
    <source>
        <dbReference type="PROSITE" id="PS51060"/>
    </source>
</evidence>
<dbReference type="Pfam" id="PF00645">
    <property type="entry name" value="zf-PARP"/>
    <property type="match status" value="1"/>
</dbReference>
<dbReference type="PROSITE" id="PS51059">
    <property type="entry name" value="PARP_CATALYTIC"/>
    <property type="match status" value="1"/>
</dbReference>
<dbReference type="GO" id="GO:0005829">
    <property type="term" value="C:cytosol"/>
    <property type="evidence" value="ECO:0007669"/>
    <property type="project" value="UniProtKB-SubCell"/>
</dbReference>
<evidence type="ECO:0000256" key="24">
    <source>
        <dbReference type="ARBA" id="ARBA00024164"/>
    </source>
</evidence>
<dbReference type="SUPFAM" id="SSF142921">
    <property type="entry name" value="WGR domain-like"/>
    <property type="match status" value="1"/>
</dbReference>
<evidence type="ECO:0000256" key="1">
    <source>
        <dbReference type="ARBA" id="ARBA00004286"/>
    </source>
</evidence>
<comment type="catalytic activity">
    <reaction evidence="26 30">
        <text>NAD(+) + (ADP-D-ribosyl)n-acceptor = nicotinamide + (ADP-D-ribosyl)n+1-acceptor + H(+).</text>
        <dbReference type="EC" id="2.4.2.30"/>
    </reaction>
</comment>
<dbReference type="PROSITE" id="PS51060">
    <property type="entry name" value="PARP_ALPHA_HD"/>
    <property type="match status" value="1"/>
</dbReference>
<dbReference type="PROSITE" id="PS52007">
    <property type="entry name" value="PADR1"/>
    <property type="match status" value="1"/>
</dbReference>
<dbReference type="PROSITE" id="PS50064">
    <property type="entry name" value="ZF_PARP_2"/>
    <property type="match status" value="2"/>
</dbReference>
<dbReference type="CDD" id="cd01437">
    <property type="entry name" value="parp_like"/>
    <property type="match status" value="1"/>
</dbReference>
<feature type="domain" description="PARP alpha-helical" evidence="34">
    <location>
        <begin position="619"/>
        <end position="740"/>
    </location>
</feature>
<dbReference type="InterPro" id="IPR001510">
    <property type="entry name" value="Znf_PARP"/>
</dbReference>
<dbReference type="PROSITE" id="PS51977">
    <property type="entry name" value="WGR"/>
    <property type="match status" value="1"/>
</dbReference>
<dbReference type="GO" id="GO:0003950">
    <property type="term" value="F:NAD+ poly-ADP-ribosyltransferase activity"/>
    <property type="evidence" value="ECO:0007669"/>
    <property type="project" value="UniProtKB-UniRule"/>
</dbReference>
<organism evidence="36 37">
    <name type="scientific">Trichuris muris</name>
    <name type="common">Mouse whipworm</name>
    <dbReference type="NCBI Taxonomy" id="70415"/>
    <lineage>
        <taxon>Eukaryota</taxon>
        <taxon>Metazoa</taxon>
        <taxon>Ecdysozoa</taxon>
        <taxon>Nematoda</taxon>
        <taxon>Enoplea</taxon>
        <taxon>Dorylaimia</taxon>
        <taxon>Trichinellida</taxon>
        <taxon>Trichuridae</taxon>
        <taxon>Trichuris</taxon>
    </lineage>
</organism>
<evidence type="ECO:0000256" key="14">
    <source>
        <dbReference type="ARBA" id="ARBA00022765"/>
    </source>
</evidence>
<evidence type="ECO:0000313" key="37">
    <source>
        <dbReference type="WBParaSite" id="TMUE_3000011000.1"/>
    </source>
</evidence>
<dbReference type="GO" id="GO:0006302">
    <property type="term" value="P:double-strand break repair"/>
    <property type="evidence" value="ECO:0007669"/>
    <property type="project" value="TreeGrafter"/>
</dbReference>
<protein>
    <recommendedName>
        <fullName evidence="30 31">Poly [ADP-ribose] polymerase</fullName>
        <ecNumber evidence="30">2.4.2.30</ecNumber>
    </recommendedName>
</protein>
<dbReference type="WBParaSite" id="TMUE_3000011000.1">
    <property type="protein sequence ID" value="TMUE_3000011000.1"/>
    <property type="gene ID" value="WBGene00285010"/>
</dbReference>
<dbReference type="GO" id="GO:0003677">
    <property type="term" value="F:DNA binding"/>
    <property type="evidence" value="ECO:0007669"/>
    <property type="project" value="UniProtKB-UniRule"/>
</dbReference>
<evidence type="ECO:0000256" key="31">
    <source>
        <dbReference type="RuleBase" id="RU362114"/>
    </source>
</evidence>
<evidence type="ECO:0000259" key="33">
    <source>
        <dbReference type="PROSITE" id="PS51059"/>
    </source>
</evidence>
<dbReference type="Gene3D" id="2.20.25.630">
    <property type="match status" value="1"/>
</dbReference>
<dbReference type="GO" id="GO:0005694">
    <property type="term" value="C:chromosome"/>
    <property type="evidence" value="ECO:0007669"/>
    <property type="project" value="UniProtKB-SubCell"/>
</dbReference>
<reference evidence="36" key="2">
    <citation type="submission" date="2014-03" db="EMBL/GenBank/DDBJ databases">
        <title>The whipworm genome and dual-species transcriptomics of an intimate host-pathogen interaction.</title>
        <authorList>
            <person name="Foth B.J."/>
            <person name="Tsai I.J."/>
            <person name="Reid A.J."/>
            <person name="Bancroft A.J."/>
            <person name="Nichol S."/>
            <person name="Tracey A."/>
            <person name="Holroyd N."/>
            <person name="Cotton J.A."/>
            <person name="Stanley E.J."/>
            <person name="Zarowiecki M."/>
            <person name="Liu J.Z."/>
            <person name="Huckvale T."/>
            <person name="Cooper P.J."/>
            <person name="Grencis R.K."/>
            <person name="Berriman M."/>
        </authorList>
    </citation>
    <scope>NUCLEOTIDE SEQUENCE [LARGE SCALE GENOMIC DNA]</scope>
    <source>
        <strain evidence="36">Edinburgh</strain>
    </source>
</reference>
<evidence type="ECO:0000256" key="19">
    <source>
        <dbReference type="ARBA" id="ARBA00023027"/>
    </source>
</evidence>
<dbReference type="STRING" id="70415.A0A5S6QUU3"/>
<evidence type="ECO:0000256" key="26">
    <source>
        <dbReference type="ARBA" id="ARBA00033987"/>
    </source>
</evidence>
<evidence type="ECO:0000256" key="10">
    <source>
        <dbReference type="ARBA" id="ARBA00022679"/>
    </source>
</evidence>
<dbReference type="PANTHER" id="PTHR10459:SF112">
    <property type="entry name" value="POLY [ADP-RIBOSE] POLYMERASE 1"/>
    <property type="match status" value="1"/>
</dbReference>
<dbReference type="CDD" id="cd08001">
    <property type="entry name" value="WGR_PARP1_like"/>
    <property type="match status" value="1"/>
</dbReference>
<dbReference type="InterPro" id="IPR049296">
    <property type="entry name" value="PARP1-like_PADR1_N"/>
</dbReference>
<dbReference type="SMART" id="SM01336">
    <property type="entry name" value="zf-PARP"/>
    <property type="match status" value="2"/>
</dbReference>
<evidence type="ECO:0000256" key="5">
    <source>
        <dbReference type="ARBA" id="ARBA00022490"/>
    </source>
</evidence>
<evidence type="ECO:0000256" key="3">
    <source>
        <dbReference type="ARBA" id="ARBA00004604"/>
    </source>
</evidence>
<dbReference type="GO" id="GO:0051287">
    <property type="term" value="F:NAD binding"/>
    <property type="evidence" value="ECO:0007669"/>
    <property type="project" value="UniProtKB-UniRule"/>
</dbReference>
<evidence type="ECO:0000259" key="32">
    <source>
        <dbReference type="PROSITE" id="PS50064"/>
    </source>
</evidence>
<evidence type="ECO:0000256" key="20">
    <source>
        <dbReference type="ARBA" id="ARBA00023125"/>
    </source>
</evidence>
<evidence type="ECO:0000256" key="16">
    <source>
        <dbReference type="ARBA" id="ARBA00022833"/>
    </source>
</evidence>
<evidence type="ECO:0000256" key="28">
    <source>
        <dbReference type="ARBA" id="ARBA00048339"/>
    </source>
</evidence>